<comment type="cofactor">
    <cofactor evidence="1">
        <name>Mn(2+)</name>
        <dbReference type="ChEBI" id="CHEBI:29035"/>
    </cofactor>
</comment>
<evidence type="ECO:0000256" key="4">
    <source>
        <dbReference type="ARBA" id="ARBA00010897"/>
    </source>
</evidence>
<comment type="PTM">
    <text evidence="15">Transiently phosphorylated on a His residue during the reaction cycle. Phosphorylation strongly increases the affinity for substrates and increases the rate of nicotinate D-ribonucleotide production. Dephosphorylation regenerates the low-affinity form of the enzyme, leading to product release.</text>
</comment>
<dbReference type="AlphaFoldDB" id="A0A7S0DIT3"/>
<evidence type="ECO:0000256" key="9">
    <source>
        <dbReference type="ARBA" id="ARBA00022679"/>
    </source>
</evidence>
<dbReference type="NCBIfam" id="TIGR01513">
    <property type="entry name" value="NAPRTase_put"/>
    <property type="match status" value="1"/>
</dbReference>
<organism evidence="19">
    <name type="scientific">Amorphochlora amoebiformis</name>
    <dbReference type="NCBI Taxonomy" id="1561963"/>
    <lineage>
        <taxon>Eukaryota</taxon>
        <taxon>Sar</taxon>
        <taxon>Rhizaria</taxon>
        <taxon>Cercozoa</taxon>
        <taxon>Chlorarachniophyceae</taxon>
        <taxon>Amorphochlora</taxon>
    </lineage>
</organism>
<dbReference type="PANTHER" id="PTHR11098:SF1">
    <property type="entry name" value="NICOTINATE PHOSPHORIBOSYLTRANSFERASE"/>
    <property type="match status" value="1"/>
</dbReference>
<keyword evidence="10" id="KW-0479">Metal-binding</keyword>
<dbReference type="InterPro" id="IPR013785">
    <property type="entry name" value="Aldolase_TIM"/>
</dbReference>
<evidence type="ECO:0000256" key="3">
    <source>
        <dbReference type="ARBA" id="ARBA00004952"/>
    </source>
</evidence>
<comment type="cofactor">
    <cofactor evidence="2">
        <name>Mg(2+)</name>
        <dbReference type="ChEBI" id="CHEBI:18420"/>
    </cofactor>
</comment>
<dbReference type="InterPro" id="IPR006405">
    <property type="entry name" value="Nic_PRibTrfase_pncB"/>
</dbReference>
<dbReference type="FunFam" id="3.20.20.70:FF:000155">
    <property type="entry name" value="Nicotinate phosphoribosyltransferase"/>
    <property type="match status" value="1"/>
</dbReference>
<keyword evidence="6" id="KW-0597">Phosphoprotein</keyword>
<feature type="domain" description="Nicotinate/nicotinamide phosphoribosyltransferase" evidence="16">
    <location>
        <begin position="165"/>
        <end position="402"/>
    </location>
</feature>
<comment type="function">
    <text evidence="13">Catalyzes the first step in the biosynthesis of NAD from nicotinic acid, the ATP-dependent synthesis of beta-nicotinate D-ribonucleotide from nicotinate and 5-phospho-D-ribose 1-phosphate. Helps prevent cellular oxidative stress via its role in NAD biosynthesis.</text>
</comment>
<dbReference type="UniPathway" id="UPA00253">
    <property type="reaction ID" value="UER00457"/>
</dbReference>
<dbReference type="GO" id="GO:0016740">
    <property type="term" value="F:transferase activity"/>
    <property type="evidence" value="ECO:0007669"/>
    <property type="project" value="UniProtKB-KW"/>
</dbReference>
<dbReference type="InterPro" id="IPR041619">
    <property type="entry name" value="NAPRTase_C"/>
</dbReference>
<evidence type="ECO:0000259" key="17">
    <source>
        <dbReference type="Pfam" id="PF17767"/>
    </source>
</evidence>
<evidence type="ECO:0000256" key="15">
    <source>
        <dbReference type="RuleBase" id="RU365100"/>
    </source>
</evidence>
<dbReference type="EC" id="6.3.4.21" evidence="5 15"/>
<dbReference type="EMBL" id="HBEM01019812">
    <property type="protein sequence ID" value="CAD8454607.1"/>
    <property type="molecule type" value="Transcribed_RNA"/>
</dbReference>
<dbReference type="Pfam" id="PF17956">
    <property type="entry name" value="NAPRTase_C"/>
    <property type="match status" value="1"/>
</dbReference>
<keyword evidence="11" id="KW-0460">Magnesium</keyword>
<protein>
    <recommendedName>
        <fullName evidence="5 15">Nicotinate phosphoribosyltransferase</fullName>
        <ecNumber evidence="5 15">6.3.4.21</ecNumber>
    </recommendedName>
</protein>
<name>A0A7S0DIT3_9EUKA</name>
<dbReference type="SUPFAM" id="SSF51690">
    <property type="entry name" value="Nicotinate/Quinolinate PRTase C-terminal domain-like"/>
    <property type="match status" value="1"/>
</dbReference>
<evidence type="ECO:0000256" key="8">
    <source>
        <dbReference type="ARBA" id="ARBA00022642"/>
    </source>
</evidence>
<evidence type="ECO:0000256" key="14">
    <source>
        <dbReference type="ARBA" id="ARBA00048668"/>
    </source>
</evidence>
<evidence type="ECO:0000256" key="1">
    <source>
        <dbReference type="ARBA" id="ARBA00001936"/>
    </source>
</evidence>
<dbReference type="GO" id="GO:0005829">
    <property type="term" value="C:cytosol"/>
    <property type="evidence" value="ECO:0007669"/>
    <property type="project" value="TreeGrafter"/>
</dbReference>
<feature type="domain" description="Nicotinate phosphoribosyltransferase C-terminal" evidence="18">
    <location>
        <begin position="406"/>
        <end position="514"/>
    </location>
</feature>
<evidence type="ECO:0000256" key="10">
    <source>
        <dbReference type="ARBA" id="ARBA00022723"/>
    </source>
</evidence>
<evidence type="ECO:0000256" key="13">
    <source>
        <dbReference type="ARBA" id="ARBA00023426"/>
    </source>
</evidence>
<dbReference type="GO" id="GO:0046872">
    <property type="term" value="F:metal ion binding"/>
    <property type="evidence" value="ECO:0007669"/>
    <property type="project" value="UniProtKB-KW"/>
</dbReference>
<dbReference type="GO" id="GO:0004516">
    <property type="term" value="F:nicotinate phosphoribosyltransferase activity"/>
    <property type="evidence" value="ECO:0007669"/>
    <property type="project" value="UniProtKB-UniRule"/>
</dbReference>
<accession>A0A7S0DIT3</accession>
<dbReference type="InterPro" id="IPR040727">
    <property type="entry name" value="NAPRTase_N"/>
</dbReference>
<evidence type="ECO:0000259" key="18">
    <source>
        <dbReference type="Pfam" id="PF17956"/>
    </source>
</evidence>
<evidence type="ECO:0000256" key="7">
    <source>
        <dbReference type="ARBA" id="ARBA00022598"/>
    </source>
</evidence>
<evidence type="ECO:0000256" key="5">
    <source>
        <dbReference type="ARBA" id="ARBA00013236"/>
    </source>
</evidence>
<keyword evidence="7 15" id="KW-0436">Ligase</keyword>
<evidence type="ECO:0000256" key="11">
    <source>
        <dbReference type="ARBA" id="ARBA00022842"/>
    </source>
</evidence>
<proteinExistence type="inferred from homology"/>
<comment type="pathway">
    <text evidence="3 15">Cofactor biosynthesis; NAD(+) biosynthesis; nicotinate D-ribonucleotide from nicotinate: step 1/1.</text>
</comment>
<sequence>MDGKAKYKNSNPFVGPLLTDLYQVSMAYAYWSNGKHDQPAVFDLFFRKNPFKGEFTIFAGLEECLKFVQNFKFTEDMLDRMRKKFDWPEDFWKWLGTLDSKGVKVYAVAEGTVVFPRCPLIRMEGPLAVCQLMETTLLCLVNYPALICTNAARHRIAAGKDKTLLEFGLRRAQGPDGGMSASRYAVMGGFDGTSNVLAALEYGLDCKGTHAHSYVTSFASLEELKCRDIAGKKVDFVGMVLKWRKKFGKHSNDGELAAFISFAQAFPKRFLALVDTYDTISGVWNFMSVAMALHELGFKAVGIRLDSGDLAYLSVQARKIFRKISEEYKVPYMSKFTIVASNSLSEPVLHDLNRQGHEIDCFGVGTNLVTCKFQPALGCVYKLVELNGEPRIKISQEVAKVTIPGRKNLFRLFNAKNVPVIDLLMGCEEKAPVSGERILCRHPFNAQKRAYCIPSKVEPLLTLVFDGKIKIKFPSVGEIKKRVAHQLSTLRDDHLRILNPTPYKVSLSSHLYSFMHRAWQAGVPIAEIA</sequence>
<keyword evidence="8 15" id="KW-0662">Pyridine nucleotide biosynthesis</keyword>
<reference evidence="19" key="1">
    <citation type="submission" date="2021-01" db="EMBL/GenBank/DDBJ databases">
        <authorList>
            <person name="Corre E."/>
            <person name="Pelletier E."/>
            <person name="Niang G."/>
            <person name="Scheremetjew M."/>
            <person name="Finn R."/>
            <person name="Kale V."/>
            <person name="Holt S."/>
            <person name="Cochrane G."/>
            <person name="Meng A."/>
            <person name="Brown T."/>
            <person name="Cohen L."/>
        </authorList>
    </citation>
    <scope>NUCLEOTIDE SEQUENCE</scope>
    <source>
        <strain evidence="19">CCMP2058</strain>
    </source>
</reference>
<dbReference type="Gene3D" id="3.20.140.10">
    <property type="entry name" value="nicotinate phosphoribosyltransferase"/>
    <property type="match status" value="1"/>
</dbReference>
<evidence type="ECO:0000256" key="12">
    <source>
        <dbReference type="ARBA" id="ARBA00023211"/>
    </source>
</evidence>
<comment type="catalytic activity">
    <reaction evidence="14 15">
        <text>5-phospho-alpha-D-ribose 1-diphosphate + nicotinate + ATP + H2O = nicotinate beta-D-ribonucleotide + ADP + phosphate + diphosphate</text>
        <dbReference type="Rhea" id="RHEA:36163"/>
        <dbReference type="ChEBI" id="CHEBI:15377"/>
        <dbReference type="ChEBI" id="CHEBI:30616"/>
        <dbReference type="ChEBI" id="CHEBI:32544"/>
        <dbReference type="ChEBI" id="CHEBI:33019"/>
        <dbReference type="ChEBI" id="CHEBI:43474"/>
        <dbReference type="ChEBI" id="CHEBI:57502"/>
        <dbReference type="ChEBI" id="CHEBI:58017"/>
        <dbReference type="ChEBI" id="CHEBI:456216"/>
        <dbReference type="EC" id="6.3.4.21"/>
    </reaction>
</comment>
<comment type="similarity">
    <text evidence="4 15">Belongs to the NAPRTase family.</text>
</comment>
<dbReference type="InterPro" id="IPR007229">
    <property type="entry name" value="Nic_PRibTrfase-Fam"/>
</dbReference>
<evidence type="ECO:0000256" key="2">
    <source>
        <dbReference type="ARBA" id="ARBA00001946"/>
    </source>
</evidence>
<dbReference type="InterPro" id="IPR036068">
    <property type="entry name" value="Nicotinate_pribotase-like_C"/>
</dbReference>
<dbReference type="Pfam" id="PF04095">
    <property type="entry name" value="NAPRTase"/>
    <property type="match status" value="1"/>
</dbReference>
<keyword evidence="9 15" id="KW-0808">Transferase</keyword>
<dbReference type="Pfam" id="PF17767">
    <property type="entry name" value="NAPRTase_N"/>
    <property type="match status" value="1"/>
</dbReference>
<dbReference type="CDD" id="cd01570">
    <property type="entry name" value="NAPRTase_A"/>
    <property type="match status" value="1"/>
</dbReference>
<feature type="domain" description="Nicotinate phosphoribosyltransferase N-terminal" evidence="17">
    <location>
        <begin position="17"/>
        <end position="142"/>
    </location>
</feature>
<dbReference type="Gene3D" id="3.20.20.70">
    <property type="entry name" value="Aldolase class I"/>
    <property type="match status" value="1"/>
</dbReference>
<keyword evidence="12" id="KW-0464">Manganese</keyword>
<evidence type="ECO:0000313" key="19">
    <source>
        <dbReference type="EMBL" id="CAD8454607.1"/>
    </source>
</evidence>
<dbReference type="GO" id="GO:0034355">
    <property type="term" value="P:NAD+ biosynthetic process via the salvage pathway"/>
    <property type="evidence" value="ECO:0007669"/>
    <property type="project" value="TreeGrafter"/>
</dbReference>
<evidence type="ECO:0000259" key="16">
    <source>
        <dbReference type="Pfam" id="PF04095"/>
    </source>
</evidence>
<evidence type="ECO:0000256" key="6">
    <source>
        <dbReference type="ARBA" id="ARBA00022553"/>
    </source>
</evidence>
<dbReference type="PIRSF" id="PIRSF000484">
    <property type="entry name" value="NAPRT"/>
    <property type="match status" value="1"/>
</dbReference>
<gene>
    <name evidence="19" type="ORF">LAMO00422_LOCUS13550</name>
</gene>
<dbReference type="PANTHER" id="PTHR11098">
    <property type="entry name" value="NICOTINATE PHOSPHORIBOSYLTRANSFERASE"/>
    <property type="match status" value="1"/>
</dbReference>
<dbReference type="InterPro" id="IPR041525">
    <property type="entry name" value="N/Namide_PRibTrfase"/>
</dbReference>
<dbReference type="SUPFAM" id="SSF54675">
    <property type="entry name" value="Nicotinate/Quinolinate PRTase N-terminal domain-like"/>
    <property type="match status" value="1"/>
</dbReference>